<comment type="domain">
    <text evidence="7">The N-terminal region contains the highly conserved SGGXDS motif, predicted to be a P-loop motif involved in ATP binding.</text>
</comment>
<dbReference type="InterPro" id="IPR011063">
    <property type="entry name" value="TilS/TtcA_N"/>
</dbReference>
<keyword evidence="3 7" id="KW-0819">tRNA processing</keyword>
<keyword evidence="2 7" id="KW-0436">Ligase</keyword>
<accession>A0A4R4NLW4</accession>
<keyword evidence="5 7" id="KW-0067">ATP-binding</keyword>
<name>A0A4R4NLW4_9ACTN</name>
<dbReference type="RefSeq" id="WP_132332070.1">
    <property type="nucleotide sequence ID" value="NZ_SMJZ01000026.1"/>
</dbReference>
<dbReference type="GO" id="GO:0032267">
    <property type="term" value="F:tRNA(Ile)-lysidine synthase activity"/>
    <property type="evidence" value="ECO:0007669"/>
    <property type="project" value="UniProtKB-EC"/>
</dbReference>
<dbReference type="GO" id="GO:0006400">
    <property type="term" value="P:tRNA modification"/>
    <property type="evidence" value="ECO:0007669"/>
    <property type="project" value="UniProtKB-UniRule"/>
</dbReference>
<evidence type="ECO:0000313" key="11">
    <source>
        <dbReference type="Proteomes" id="UP000295157"/>
    </source>
</evidence>
<evidence type="ECO:0000256" key="5">
    <source>
        <dbReference type="ARBA" id="ARBA00022840"/>
    </source>
</evidence>
<comment type="caution">
    <text evidence="10">The sequence shown here is derived from an EMBL/GenBank/DDBJ whole genome shotgun (WGS) entry which is preliminary data.</text>
</comment>
<dbReference type="EC" id="6.3.4.19" evidence="7"/>
<comment type="similarity">
    <text evidence="7">Belongs to the tRNA(Ile)-lysidine synthase family.</text>
</comment>
<dbReference type="GO" id="GO:0005524">
    <property type="term" value="F:ATP binding"/>
    <property type="evidence" value="ECO:0007669"/>
    <property type="project" value="UniProtKB-UniRule"/>
</dbReference>
<dbReference type="Proteomes" id="UP000295157">
    <property type="component" value="Unassembled WGS sequence"/>
</dbReference>
<gene>
    <name evidence="7 10" type="primary">tilS</name>
    <name evidence="10" type="ORF">E1267_10020</name>
</gene>
<comment type="subcellular location">
    <subcellularLocation>
        <location evidence="7">Cytoplasm</location>
    </subcellularLocation>
</comment>
<dbReference type="Gene3D" id="3.30.465.60">
    <property type="match status" value="1"/>
</dbReference>
<reference evidence="10 11" key="1">
    <citation type="submission" date="2019-02" db="EMBL/GenBank/DDBJ databases">
        <title>Draft genome sequences of novel Actinobacteria.</title>
        <authorList>
            <person name="Sahin N."/>
            <person name="Ay H."/>
            <person name="Saygin H."/>
        </authorList>
    </citation>
    <scope>NUCLEOTIDE SEQUENCE [LARGE SCALE GENOMIC DNA]</scope>
    <source>
        <strain evidence="10 11">KC201</strain>
    </source>
</reference>
<evidence type="ECO:0000256" key="4">
    <source>
        <dbReference type="ARBA" id="ARBA00022741"/>
    </source>
</evidence>
<dbReference type="SUPFAM" id="SSF52402">
    <property type="entry name" value="Adenine nucleotide alpha hydrolases-like"/>
    <property type="match status" value="1"/>
</dbReference>
<proteinExistence type="inferred from homology"/>
<dbReference type="GO" id="GO:0005737">
    <property type="term" value="C:cytoplasm"/>
    <property type="evidence" value="ECO:0007669"/>
    <property type="project" value="UniProtKB-SubCell"/>
</dbReference>
<feature type="binding site" evidence="7">
    <location>
        <begin position="35"/>
        <end position="40"/>
    </location>
    <ligand>
        <name>ATP</name>
        <dbReference type="ChEBI" id="CHEBI:30616"/>
    </ligand>
</feature>
<dbReference type="NCBIfam" id="TIGR02432">
    <property type="entry name" value="lysidine_TilS_N"/>
    <property type="match status" value="1"/>
</dbReference>
<dbReference type="OrthoDB" id="5244702at2"/>
<keyword evidence="4 7" id="KW-0547">Nucleotide-binding</keyword>
<dbReference type="PANTHER" id="PTHR43033:SF1">
    <property type="entry name" value="TRNA(ILE)-LYSIDINE SYNTHASE-RELATED"/>
    <property type="match status" value="1"/>
</dbReference>
<dbReference type="InterPro" id="IPR014729">
    <property type="entry name" value="Rossmann-like_a/b/a_fold"/>
</dbReference>
<evidence type="ECO:0000313" key="10">
    <source>
        <dbReference type="EMBL" id="TDC08587.1"/>
    </source>
</evidence>
<dbReference type="EMBL" id="SMJZ01000026">
    <property type="protein sequence ID" value="TDC08587.1"/>
    <property type="molecule type" value="Genomic_DNA"/>
</dbReference>
<evidence type="ECO:0000259" key="8">
    <source>
        <dbReference type="Pfam" id="PF01171"/>
    </source>
</evidence>
<comment type="catalytic activity">
    <reaction evidence="6 7">
        <text>cytidine(34) in tRNA(Ile2) + L-lysine + ATP = lysidine(34) in tRNA(Ile2) + AMP + diphosphate + H(+)</text>
        <dbReference type="Rhea" id="RHEA:43744"/>
        <dbReference type="Rhea" id="RHEA-COMP:10625"/>
        <dbReference type="Rhea" id="RHEA-COMP:10670"/>
        <dbReference type="ChEBI" id="CHEBI:15378"/>
        <dbReference type="ChEBI" id="CHEBI:30616"/>
        <dbReference type="ChEBI" id="CHEBI:32551"/>
        <dbReference type="ChEBI" id="CHEBI:33019"/>
        <dbReference type="ChEBI" id="CHEBI:82748"/>
        <dbReference type="ChEBI" id="CHEBI:83665"/>
        <dbReference type="ChEBI" id="CHEBI:456215"/>
        <dbReference type="EC" id="6.3.4.19"/>
    </reaction>
</comment>
<organism evidence="10 11">
    <name type="scientific">Nonomuraea longispora</name>
    <dbReference type="NCBI Taxonomy" id="1848320"/>
    <lineage>
        <taxon>Bacteria</taxon>
        <taxon>Bacillati</taxon>
        <taxon>Actinomycetota</taxon>
        <taxon>Actinomycetes</taxon>
        <taxon>Streptosporangiales</taxon>
        <taxon>Streptosporangiaceae</taxon>
        <taxon>Nonomuraea</taxon>
    </lineage>
</organism>
<sequence length="333" mass="34346">MGCVGPHPAVADVRRAVREALAGVEKGALVLAACSGGADSVALSAALAFVASRMGLRAGALTVDHGLQPGSAERAATVAEAARGMGLDPVEVLTVTVGTAGGPEAAARDARYAALTEAADRLTATAVLLGHTRDDQAETVLLGLARGSGPRSLSGMAASSGRYLRPFLGLSRATTVAACRALGLSPWDDPHNDDPRFTRVRVRRHVLPVLEKELGPGVAEALARTAGMAREDADALDGWADSAYRNCALSDIEGSVRLSVGELERLPNAVRRRVLRRAAIAAGAPPGALSAAHVLAVDRLVTRWHGQKAVDLPGGLSAVRRYDTLILAISPIP</sequence>
<evidence type="ECO:0000256" key="2">
    <source>
        <dbReference type="ARBA" id="ARBA00022598"/>
    </source>
</evidence>
<keyword evidence="1 7" id="KW-0963">Cytoplasm</keyword>
<dbReference type="AlphaFoldDB" id="A0A4R4NLW4"/>
<dbReference type="HAMAP" id="MF_01161">
    <property type="entry name" value="tRNA_Ile_lys_synt"/>
    <property type="match status" value="1"/>
</dbReference>
<evidence type="ECO:0000256" key="6">
    <source>
        <dbReference type="ARBA" id="ARBA00048539"/>
    </source>
</evidence>
<protein>
    <recommendedName>
        <fullName evidence="7">tRNA(Ile)-lysidine synthase</fullName>
        <ecNumber evidence="7">6.3.4.19</ecNumber>
    </recommendedName>
    <alternativeName>
        <fullName evidence="7">tRNA(Ile)-2-lysyl-cytidine synthase</fullName>
    </alternativeName>
    <alternativeName>
        <fullName evidence="7">tRNA(Ile)-lysidine synthetase</fullName>
    </alternativeName>
</protein>
<dbReference type="InterPro" id="IPR012094">
    <property type="entry name" value="tRNA_Ile_lys_synt"/>
</dbReference>
<dbReference type="Pfam" id="PF09179">
    <property type="entry name" value="TilS"/>
    <property type="match status" value="1"/>
</dbReference>
<evidence type="ECO:0000256" key="1">
    <source>
        <dbReference type="ARBA" id="ARBA00022490"/>
    </source>
</evidence>
<dbReference type="InterPro" id="IPR015262">
    <property type="entry name" value="tRNA_Ile_lys_synt_subst-bd"/>
</dbReference>
<evidence type="ECO:0000256" key="7">
    <source>
        <dbReference type="HAMAP-Rule" id="MF_01161"/>
    </source>
</evidence>
<dbReference type="CDD" id="cd01992">
    <property type="entry name" value="TilS_N"/>
    <property type="match status" value="1"/>
</dbReference>
<feature type="domain" description="tRNA(Ile)-lysidine/2-thiocytidine synthase N-terminal" evidence="8">
    <location>
        <begin position="30"/>
        <end position="204"/>
    </location>
</feature>
<evidence type="ECO:0000256" key="3">
    <source>
        <dbReference type="ARBA" id="ARBA00022694"/>
    </source>
</evidence>
<feature type="domain" description="tRNA(Ile)-lysidine synthase substrate-binding" evidence="9">
    <location>
        <begin position="258"/>
        <end position="325"/>
    </location>
</feature>
<dbReference type="Pfam" id="PF01171">
    <property type="entry name" value="ATP_bind_3"/>
    <property type="match status" value="1"/>
</dbReference>
<comment type="function">
    <text evidence="7">Ligates lysine onto the cytidine present at position 34 of the AUA codon-specific tRNA(Ile) that contains the anticodon CAU, in an ATP-dependent manner. Cytidine is converted to lysidine, thus changing the amino acid specificity of the tRNA from methionine to isoleucine.</text>
</comment>
<dbReference type="Gene3D" id="3.40.50.620">
    <property type="entry name" value="HUPs"/>
    <property type="match status" value="1"/>
</dbReference>
<evidence type="ECO:0000259" key="9">
    <source>
        <dbReference type="Pfam" id="PF09179"/>
    </source>
</evidence>
<dbReference type="InterPro" id="IPR012795">
    <property type="entry name" value="tRNA_Ile_lys_synt_N"/>
</dbReference>
<dbReference type="SUPFAM" id="SSF82829">
    <property type="entry name" value="MesJ substrate recognition domain-like"/>
    <property type="match status" value="1"/>
</dbReference>
<dbReference type="PANTHER" id="PTHR43033">
    <property type="entry name" value="TRNA(ILE)-LYSIDINE SYNTHASE-RELATED"/>
    <property type="match status" value="1"/>
</dbReference>
<keyword evidence="11" id="KW-1185">Reference proteome</keyword>